<dbReference type="RefSeq" id="WP_119431274.1">
    <property type="nucleotide sequence ID" value="NZ_QWGE01000002.1"/>
</dbReference>
<protein>
    <submittedName>
        <fullName evidence="1">Uncharacterized protein</fullName>
    </submittedName>
</protein>
<evidence type="ECO:0000313" key="1">
    <source>
        <dbReference type="EMBL" id="RIJ41526.1"/>
    </source>
</evidence>
<name>A0A399SBS9_9BACT</name>
<dbReference type="Proteomes" id="UP000266005">
    <property type="component" value="Unassembled WGS sequence"/>
</dbReference>
<accession>A0A399SBS9</accession>
<gene>
    <name evidence="1" type="ORF">D1627_05680</name>
</gene>
<dbReference type="OrthoDB" id="707631at2"/>
<reference evidence="2" key="1">
    <citation type="submission" date="2018-08" db="EMBL/GenBank/DDBJ databases">
        <title>Mucilaginibacter sp. MYSH2.</title>
        <authorList>
            <person name="Seo T."/>
        </authorList>
    </citation>
    <scope>NUCLEOTIDE SEQUENCE [LARGE SCALE GENOMIC DNA]</scope>
    <source>
        <strain evidence="2">KIRAN</strain>
    </source>
</reference>
<evidence type="ECO:0000313" key="2">
    <source>
        <dbReference type="Proteomes" id="UP000266005"/>
    </source>
</evidence>
<keyword evidence="2" id="KW-1185">Reference proteome</keyword>
<comment type="caution">
    <text evidence="1">The sequence shown here is derived from an EMBL/GenBank/DDBJ whole genome shotgun (WGS) entry which is preliminary data.</text>
</comment>
<sequence>MNIFDKEYFPLHHFSYEVFVRCPKCSGLGKVTTVKEGYFYEKDKSAKFSCLECGHLSASLKEWLGYYVGYIGFDYKGKACGNCGSIFQKEFEITKTPYKSGMAECPVCHKEREYEINWYRYRGESPTDPFFGLDLYFQKQVKNGLLWVYNLEHLQYLRDYINATVRKRERVGLYSMIARLPDFITSSKNREAITKQLKNFEEEIRKSSANKAHKLNIG</sequence>
<proteinExistence type="predicted"/>
<dbReference type="AlphaFoldDB" id="A0A399SBS9"/>
<dbReference type="EMBL" id="QWGE01000002">
    <property type="protein sequence ID" value="RIJ41526.1"/>
    <property type="molecule type" value="Genomic_DNA"/>
</dbReference>
<organism evidence="1 2">
    <name type="scientific">Pontibacter oryzae</name>
    <dbReference type="NCBI Taxonomy" id="2304593"/>
    <lineage>
        <taxon>Bacteria</taxon>
        <taxon>Pseudomonadati</taxon>
        <taxon>Bacteroidota</taxon>
        <taxon>Cytophagia</taxon>
        <taxon>Cytophagales</taxon>
        <taxon>Hymenobacteraceae</taxon>
        <taxon>Pontibacter</taxon>
    </lineage>
</organism>